<dbReference type="Pfam" id="PF02586">
    <property type="entry name" value="SRAP"/>
    <property type="match status" value="1"/>
</dbReference>
<proteinExistence type="inferred from homology"/>
<keyword evidence="5" id="KW-0190">Covalent protein-DNA linkage</keyword>
<comment type="similarity">
    <text evidence="1 8">Belongs to the SOS response-associated peptidase family.</text>
</comment>
<dbReference type="EC" id="3.4.-.-" evidence="8"/>
<evidence type="ECO:0000256" key="4">
    <source>
        <dbReference type="ARBA" id="ARBA00022801"/>
    </source>
</evidence>
<evidence type="ECO:0000256" key="8">
    <source>
        <dbReference type="RuleBase" id="RU364100"/>
    </source>
</evidence>
<keyword evidence="6" id="KW-0238">DNA-binding</keyword>
<dbReference type="GO" id="GO:0003697">
    <property type="term" value="F:single-stranded DNA binding"/>
    <property type="evidence" value="ECO:0007669"/>
    <property type="project" value="InterPro"/>
</dbReference>
<dbReference type="InterPro" id="IPR036590">
    <property type="entry name" value="SRAP-like"/>
</dbReference>
<evidence type="ECO:0000256" key="5">
    <source>
        <dbReference type="ARBA" id="ARBA00023124"/>
    </source>
</evidence>
<keyword evidence="2 8" id="KW-0645">Protease</keyword>
<dbReference type="AlphaFoldDB" id="A0A1G1VLW6"/>
<name>A0A1G1VLW6_9BACT</name>
<dbReference type="EMBL" id="MHCI01000017">
    <property type="protein sequence ID" value="OGY16381.1"/>
    <property type="molecule type" value="Genomic_DNA"/>
</dbReference>
<evidence type="ECO:0000256" key="7">
    <source>
        <dbReference type="ARBA" id="ARBA00023239"/>
    </source>
</evidence>
<dbReference type="GO" id="GO:0016829">
    <property type="term" value="F:lyase activity"/>
    <property type="evidence" value="ECO:0007669"/>
    <property type="project" value="UniProtKB-KW"/>
</dbReference>
<dbReference type="GO" id="GO:0008233">
    <property type="term" value="F:peptidase activity"/>
    <property type="evidence" value="ECO:0007669"/>
    <property type="project" value="UniProtKB-KW"/>
</dbReference>
<evidence type="ECO:0000256" key="6">
    <source>
        <dbReference type="ARBA" id="ARBA00023125"/>
    </source>
</evidence>
<evidence type="ECO:0000256" key="2">
    <source>
        <dbReference type="ARBA" id="ARBA00022670"/>
    </source>
</evidence>
<dbReference type="PANTHER" id="PTHR13604:SF0">
    <property type="entry name" value="ABASIC SITE PROCESSING PROTEIN HMCES"/>
    <property type="match status" value="1"/>
</dbReference>
<dbReference type="GO" id="GO:0006508">
    <property type="term" value="P:proteolysis"/>
    <property type="evidence" value="ECO:0007669"/>
    <property type="project" value="UniProtKB-KW"/>
</dbReference>
<gene>
    <name evidence="9" type="ORF">A2785_00335</name>
</gene>
<evidence type="ECO:0000256" key="1">
    <source>
        <dbReference type="ARBA" id="ARBA00008136"/>
    </source>
</evidence>
<reference evidence="9 10" key="1">
    <citation type="journal article" date="2016" name="Nat. Commun.">
        <title>Thousands of microbial genomes shed light on interconnected biogeochemical processes in an aquifer system.</title>
        <authorList>
            <person name="Anantharaman K."/>
            <person name="Brown C.T."/>
            <person name="Hug L.A."/>
            <person name="Sharon I."/>
            <person name="Castelle C.J."/>
            <person name="Probst A.J."/>
            <person name="Thomas B.C."/>
            <person name="Singh A."/>
            <person name="Wilkins M.J."/>
            <person name="Karaoz U."/>
            <person name="Brodie E.L."/>
            <person name="Williams K.H."/>
            <person name="Hubbard S.S."/>
            <person name="Banfield J.F."/>
        </authorList>
    </citation>
    <scope>NUCLEOTIDE SEQUENCE [LARGE SCALE GENOMIC DNA]</scope>
</reference>
<dbReference type="Proteomes" id="UP000179069">
    <property type="component" value="Unassembled WGS sequence"/>
</dbReference>
<keyword evidence="4 8" id="KW-0378">Hydrolase</keyword>
<sequence>MCGRFVFTPGGKAKFTTRFDIENDVTVEERYNIAPGAMVPVVTRQSPNQAILMRWGLIPFWAKDPRIGYALINARAETVAQKPAFSKPLRTQRCIVPTNGFYEWRKGADGSEPFFIHRKDGALVGFAGLYDVWKDAEGHPIRSFTIITTTPNAVVAPIHDRMPAILREDQEDRWLDPDIQDPQVLLPMLSPYEAQMLEAYPVGKAVNKASIDEPSLIHKSD</sequence>
<evidence type="ECO:0000256" key="3">
    <source>
        <dbReference type="ARBA" id="ARBA00022763"/>
    </source>
</evidence>
<dbReference type="Gene3D" id="3.90.1680.10">
    <property type="entry name" value="SOS response associated peptidase-like"/>
    <property type="match status" value="1"/>
</dbReference>
<dbReference type="InterPro" id="IPR003738">
    <property type="entry name" value="SRAP"/>
</dbReference>
<keyword evidence="3" id="KW-0227">DNA damage</keyword>
<accession>A0A1G1VLW6</accession>
<dbReference type="GO" id="GO:0106300">
    <property type="term" value="P:protein-DNA covalent cross-linking repair"/>
    <property type="evidence" value="ECO:0007669"/>
    <property type="project" value="InterPro"/>
</dbReference>
<evidence type="ECO:0000313" key="10">
    <source>
        <dbReference type="Proteomes" id="UP000179069"/>
    </source>
</evidence>
<protein>
    <recommendedName>
        <fullName evidence="8">Abasic site processing protein</fullName>
        <ecNumber evidence="8">3.4.-.-</ecNumber>
    </recommendedName>
</protein>
<keyword evidence="7" id="KW-0456">Lyase</keyword>
<comment type="caution">
    <text evidence="9">The sequence shown here is derived from an EMBL/GenBank/DDBJ whole genome shotgun (WGS) entry which is preliminary data.</text>
</comment>
<evidence type="ECO:0000313" key="9">
    <source>
        <dbReference type="EMBL" id="OGY16381.1"/>
    </source>
</evidence>
<organism evidence="9 10">
    <name type="scientific">Candidatus Chisholmbacteria bacterium RIFCSPHIGHO2_01_FULL_49_18</name>
    <dbReference type="NCBI Taxonomy" id="1797590"/>
    <lineage>
        <taxon>Bacteria</taxon>
        <taxon>Candidatus Chisholmiibacteriota</taxon>
    </lineage>
</organism>
<dbReference type="PANTHER" id="PTHR13604">
    <property type="entry name" value="DC12-RELATED"/>
    <property type="match status" value="1"/>
</dbReference>
<dbReference type="SUPFAM" id="SSF143081">
    <property type="entry name" value="BB1717-like"/>
    <property type="match status" value="1"/>
</dbReference>